<evidence type="ECO:0000259" key="8">
    <source>
        <dbReference type="PROSITE" id="PS50156"/>
    </source>
</evidence>
<dbReference type="GO" id="GO:0030659">
    <property type="term" value="C:cytoplasmic vesicle membrane"/>
    <property type="evidence" value="ECO:0007669"/>
    <property type="project" value="TreeGrafter"/>
</dbReference>
<comment type="subcellular location">
    <subcellularLocation>
        <location evidence="1">Membrane</location>
        <topology evidence="1">Multi-pass membrane protein</topology>
    </subcellularLocation>
</comment>
<dbReference type="AlphaFoldDB" id="A0A1I8AU53"/>
<protein>
    <submittedName>
        <fullName evidence="10">SSD domain-containing protein</fullName>
    </submittedName>
</protein>
<feature type="transmembrane region" description="Helical" evidence="7">
    <location>
        <begin position="951"/>
        <end position="971"/>
    </location>
</feature>
<keyword evidence="5 7" id="KW-0472">Membrane</keyword>
<dbReference type="GO" id="GO:0018996">
    <property type="term" value="P:molting cycle, collagen and cuticulin-based cuticle"/>
    <property type="evidence" value="ECO:0007669"/>
    <property type="project" value="TreeGrafter"/>
</dbReference>
<evidence type="ECO:0000313" key="10">
    <source>
        <dbReference type="WBParaSite" id="L893_g9513.t1"/>
    </source>
</evidence>
<accession>A0A1I8AU53</accession>
<dbReference type="SUPFAM" id="SSF82866">
    <property type="entry name" value="Multidrug efflux transporter AcrB transmembrane domain"/>
    <property type="match status" value="2"/>
</dbReference>
<evidence type="ECO:0000313" key="9">
    <source>
        <dbReference type="Proteomes" id="UP000095287"/>
    </source>
</evidence>
<feature type="transmembrane region" description="Helical" evidence="7">
    <location>
        <begin position="534"/>
        <end position="557"/>
    </location>
</feature>
<feature type="transmembrane region" description="Helical" evidence="7">
    <location>
        <begin position="854"/>
        <end position="875"/>
    </location>
</feature>
<feature type="transmembrane region" description="Helical" evidence="7">
    <location>
        <begin position="881"/>
        <end position="904"/>
    </location>
</feature>
<dbReference type="PANTHER" id="PTHR10796:SF185">
    <property type="entry name" value="SSD DOMAIN-CONTAINING PROTEIN"/>
    <property type="match status" value="1"/>
</dbReference>
<feature type="transmembrane region" description="Helical" evidence="7">
    <location>
        <begin position="501"/>
        <end position="522"/>
    </location>
</feature>
<reference evidence="10" key="1">
    <citation type="submission" date="2016-11" db="UniProtKB">
        <authorList>
            <consortium name="WormBaseParasite"/>
        </authorList>
    </citation>
    <scope>IDENTIFICATION</scope>
</reference>
<dbReference type="Proteomes" id="UP000095287">
    <property type="component" value="Unplaced"/>
</dbReference>
<evidence type="ECO:0000256" key="1">
    <source>
        <dbReference type="ARBA" id="ARBA00004141"/>
    </source>
</evidence>
<feature type="transmembrane region" description="Helical" evidence="7">
    <location>
        <begin position="393"/>
        <end position="418"/>
    </location>
</feature>
<keyword evidence="6" id="KW-0325">Glycoprotein</keyword>
<keyword evidence="9" id="KW-1185">Reference proteome</keyword>
<evidence type="ECO:0000256" key="6">
    <source>
        <dbReference type="ARBA" id="ARBA00023180"/>
    </source>
</evidence>
<feature type="transmembrane region" description="Helical" evidence="7">
    <location>
        <begin position="618"/>
        <end position="636"/>
    </location>
</feature>
<evidence type="ECO:0000256" key="4">
    <source>
        <dbReference type="ARBA" id="ARBA00022989"/>
    </source>
</evidence>
<feature type="transmembrane region" description="Helical" evidence="7">
    <location>
        <begin position="430"/>
        <end position="455"/>
    </location>
</feature>
<feature type="transmembrane region" description="Helical" evidence="7">
    <location>
        <begin position="461"/>
        <end position="481"/>
    </location>
</feature>
<feature type="transmembrane region" description="Helical" evidence="7">
    <location>
        <begin position="146"/>
        <end position="166"/>
    </location>
</feature>
<dbReference type="InterPro" id="IPR000731">
    <property type="entry name" value="SSD"/>
</dbReference>
<proteinExistence type="inferred from homology"/>
<dbReference type="PANTHER" id="PTHR10796">
    <property type="entry name" value="PATCHED-RELATED"/>
    <property type="match status" value="1"/>
</dbReference>
<feature type="transmembrane region" description="Helical" evidence="7">
    <location>
        <begin position="829"/>
        <end position="847"/>
    </location>
</feature>
<feature type="transmembrane region" description="Helical" evidence="7">
    <location>
        <begin position="916"/>
        <end position="939"/>
    </location>
</feature>
<keyword evidence="4 7" id="KW-1133">Transmembrane helix</keyword>
<evidence type="ECO:0000256" key="3">
    <source>
        <dbReference type="ARBA" id="ARBA00022692"/>
    </source>
</evidence>
<dbReference type="GO" id="GO:0006897">
    <property type="term" value="P:endocytosis"/>
    <property type="evidence" value="ECO:0007669"/>
    <property type="project" value="TreeGrafter"/>
</dbReference>
<evidence type="ECO:0000256" key="2">
    <source>
        <dbReference type="ARBA" id="ARBA00005585"/>
    </source>
</evidence>
<dbReference type="WBParaSite" id="L893_g9513.t1">
    <property type="protein sequence ID" value="L893_g9513.t1"/>
    <property type="gene ID" value="L893_g9513"/>
</dbReference>
<evidence type="ECO:0000256" key="5">
    <source>
        <dbReference type="ARBA" id="ARBA00023136"/>
    </source>
</evidence>
<dbReference type="Gene3D" id="1.20.1640.10">
    <property type="entry name" value="Multidrug efflux transporter AcrB transmembrane domain"/>
    <property type="match status" value="2"/>
</dbReference>
<dbReference type="InterPro" id="IPR003392">
    <property type="entry name" value="PTHD_SSD"/>
</dbReference>
<organism evidence="9 10">
    <name type="scientific">Steinernema glaseri</name>
    <dbReference type="NCBI Taxonomy" id="37863"/>
    <lineage>
        <taxon>Eukaryota</taxon>
        <taxon>Metazoa</taxon>
        <taxon>Ecdysozoa</taxon>
        <taxon>Nematoda</taxon>
        <taxon>Chromadorea</taxon>
        <taxon>Rhabditida</taxon>
        <taxon>Tylenchina</taxon>
        <taxon>Panagrolaimomorpha</taxon>
        <taxon>Strongyloidoidea</taxon>
        <taxon>Steinernematidae</taxon>
        <taxon>Steinernema</taxon>
    </lineage>
</organism>
<feature type="domain" description="SSD" evidence="8">
    <location>
        <begin position="398"/>
        <end position="556"/>
    </location>
</feature>
<dbReference type="Pfam" id="PF02460">
    <property type="entry name" value="Patched"/>
    <property type="match status" value="1"/>
</dbReference>
<keyword evidence="3 7" id="KW-0812">Transmembrane</keyword>
<dbReference type="PROSITE" id="PS50156">
    <property type="entry name" value="SSD"/>
    <property type="match status" value="1"/>
</dbReference>
<comment type="similarity">
    <text evidence="2">Belongs to the patched family.</text>
</comment>
<evidence type="ECO:0000256" key="7">
    <source>
        <dbReference type="SAM" id="Phobius"/>
    </source>
</evidence>
<sequence length="997" mass="113180">MIPPMYRLDPVESRFETAVYPSDRTNFVISSSCSPPRFRAGILSAVVTAHSFNRRSPPLARELTRIGKTVSDFFARPQALTSLFVSHVSDSSTLSTGVSRIPIDPLFRLPHMAPPRLDGLGRKFEDLFAAGFHNYGCFVARHPGKIIIISLIFTVLCAPGIAYIRINLDLFKLFVPHDAPVKTEFLREQEFGRMPAGDLTLNVSAKSVAKRSAPRHTDIIRYYIVHKDYKNLLVSDTLGMLYNYTVEMMNVTMELNGRTWTMEDFCRKEGDDKKCNNNLNVWLKHADLLFRDGEGRTNPNIQLSYPVMYLFNRPKDIGNVIYGVNVTGEKHEIIGARVLTIHWFINFEKTPEAELAYFPYRLELNKFWERKSAEKEINWIPHNDKAMDDELQLIILNSVPFAIPVSLQLMLFVIFSNWSTDKRKSKPMEAYLGVISVILSLICTFGMTFFCGLPFNPVSSTMPFLILAVGVDDAFLLLGAWRTTNPKDSVEQRMGHTMGDAGASITVTSLTNFGCFALGYFLCSTPAVGDFCMLTAIGVMMDYVFQVTFFSACMVYGGMKEETGGLMTCYYQKCKKSNDDVEDEARSSSIQEEIDNTPTMMHSFFEHQWAPFIQRKEVIVASWALFLAYVFLSIYGCSTIMVDISPKKYIRDNSPIQTFVHLADKYIWADNVMPTFHVMNPPDLRDAGQRARLNELVFRLEHTDYSIGRVSTNLWVWQYQQYLNDFPEVDYDSGFYSRKLLNNFFNQIDYQQYRSKVKINDSVPDGEPCVSAFSFQTSFYGLDSWDKRQGELFHWRKIISEYPEFDLFLSGIFSPFLIDQRKSIAPSSMQSIGSAIAVMAFISTFFLPDKQSVFVMTWSLLSISCGVCGFLSIWGSDLDSVSMGCIVMAIGLAVDFSIHICYRYHRSEEPTGQRKVIDTLAVVGYPVLQAGLSTLIAMVTLPLIKAYLVRVFFQTVVLVNVIGLLHALVWLPQILSALDPIDRVPLRIKKQMLDGGH</sequence>
<dbReference type="InterPro" id="IPR051697">
    <property type="entry name" value="Patched_domain-protein"/>
</dbReference>
<name>A0A1I8AU53_9BILA</name>
<dbReference type="GO" id="GO:0005886">
    <property type="term" value="C:plasma membrane"/>
    <property type="evidence" value="ECO:0007669"/>
    <property type="project" value="TreeGrafter"/>
</dbReference>